<feature type="transmembrane region" description="Helical" evidence="1">
    <location>
        <begin position="12"/>
        <end position="30"/>
    </location>
</feature>
<reference evidence="2 3" key="1">
    <citation type="journal article" date="2016" name="Nat. Commun.">
        <title>Thousands of microbial genomes shed light on interconnected biogeochemical processes in an aquifer system.</title>
        <authorList>
            <person name="Anantharaman K."/>
            <person name="Brown C.T."/>
            <person name="Hug L.A."/>
            <person name="Sharon I."/>
            <person name="Castelle C.J."/>
            <person name="Probst A.J."/>
            <person name="Thomas B.C."/>
            <person name="Singh A."/>
            <person name="Wilkins M.J."/>
            <person name="Karaoz U."/>
            <person name="Brodie E.L."/>
            <person name="Williams K.H."/>
            <person name="Hubbard S.S."/>
            <person name="Banfield J.F."/>
        </authorList>
    </citation>
    <scope>NUCLEOTIDE SEQUENCE [LARGE SCALE GENOMIC DNA]</scope>
</reference>
<comment type="function">
    <text evidence="1">Involved in the import of queuosine (Q) precursors, required for Q precursor salvage.</text>
</comment>
<dbReference type="STRING" id="1802306.A3C72_02635"/>
<name>A0A1G2MFY0_9BACT</name>
<dbReference type="Proteomes" id="UP000177130">
    <property type="component" value="Unassembled WGS sequence"/>
</dbReference>
<evidence type="ECO:0000313" key="3">
    <source>
        <dbReference type="Proteomes" id="UP000177130"/>
    </source>
</evidence>
<accession>A0A1G2MFY0</accession>
<dbReference type="AlphaFoldDB" id="A0A1G2MFY0"/>
<dbReference type="Pfam" id="PF02592">
    <property type="entry name" value="Vut_1"/>
    <property type="match status" value="1"/>
</dbReference>
<gene>
    <name evidence="2" type="ORF">A3C72_02635</name>
</gene>
<feature type="transmembrane region" description="Helical" evidence="1">
    <location>
        <begin position="70"/>
        <end position="92"/>
    </location>
</feature>
<comment type="caution">
    <text evidence="2">The sequence shown here is derived from an EMBL/GenBank/DDBJ whole genome shotgun (WGS) entry which is preliminary data.</text>
</comment>
<protein>
    <recommendedName>
        <fullName evidence="1">Probable queuosine precursor transporter</fullName>
        <shortName evidence="1">Q precursor transporter</shortName>
    </recommendedName>
</protein>
<keyword evidence="1" id="KW-1003">Cell membrane</keyword>
<keyword evidence="1" id="KW-1133">Transmembrane helix</keyword>
<proteinExistence type="inferred from homology"/>
<organism evidence="2 3">
    <name type="scientific">Candidatus Taylorbacteria bacterium RIFCSPHIGHO2_02_FULL_43_32b</name>
    <dbReference type="NCBI Taxonomy" id="1802306"/>
    <lineage>
        <taxon>Bacteria</taxon>
        <taxon>Candidatus Tayloriibacteriota</taxon>
    </lineage>
</organism>
<keyword evidence="1" id="KW-0813">Transport</keyword>
<feature type="transmembrane region" description="Helical" evidence="1">
    <location>
        <begin position="36"/>
        <end position="58"/>
    </location>
</feature>
<feature type="transmembrane region" description="Helical" evidence="1">
    <location>
        <begin position="155"/>
        <end position="174"/>
    </location>
</feature>
<comment type="similarity">
    <text evidence="1">Belongs to the vitamin uptake transporter (VUT/ECF) (TC 2.A.88) family. Q precursor transporter subfamily.</text>
</comment>
<feature type="transmembrane region" description="Helical" evidence="1">
    <location>
        <begin position="112"/>
        <end position="135"/>
    </location>
</feature>
<dbReference type="NCBIfam" id="TIGR00697">
    <property type="entry name" value="queuosine precursor transporter"/>
    <property type="match status" value="1"/>
</dbReference>
<keyword evidence="1" id="KW-0472">Membrane</keyword>
<evidence type="ECO:0000313" key="2">
    <source>
        <dbReference type="EMBL" id="OHA22787.1"/>
    </source>
</evidence>
<dbReference type="EMBL" id="MHRK01000047">
    <property type="protein sequence ID" value="OHA22787.1"/>
    <property type="molecule type" value="Genomic_DNA"/>
</dbReference>
<evidence type="ECO:0000256" key="1">
    <source>
        <dbReference type="HAMAP-Rule" id="MF_02088"/>
    </source>
</evidence>
<dbReference type="GO" id="GO:0022857">
    <property type="term" value="F:transmembrane transporter activity"/>
    <property type="evidence" value="ECO:0007669"/>
    <property type="project" value="UniProtKB-UniRule"/>
</dbReference>
<dbReference type="InterPro" id="IPR003744">
    <property type="entry name" value="YhhQ"/>
</dbReference>
<dbReference type="PANTHER" id="PTHR34300:SF2">
    <property type="entry name" value="QUEUOSINE PRECURSOR TRANSPORTER-RELATED"/>
    <property type="match status" value="1"/>
</dbReference>
<dbReference type="HAMAP" id="MF_02088">
    <property type="entry name" value="Q_prec_transport"/>
    <property type="match status" value="1"/>
</dbReference>
<comment type="subcellular location">
    <subcellularLocation>
        <location evidence="1">Cell membrane</location>
        <topology evidence="1">Multi-pass membrane protein</topology>
    </subcellularLocation>
</comment>
<dbReference type="PANTHER" id="PTHR34300">
    <property type="entry name" value="QUEUOSINE PRECURSOR TRANSPORTER-RELATED"/>
    <property type="match status" value="1"/>
</dbReference>
<dbReference type="GO" id="GO:0005886">
    <property type="term" value="C:plasma membrane"/>
    <property type="evidence" value="ECO:0007669"/>
    <property type="project" value="UniProtKB-SubCell"/>
</dbReference>
<sequence length="217" mass="24752">MIQLNDSSLRKIILALAIYLTSLFAANTLGLKIMPFIFGSHLSVAVFSFPFVFLTTDVIGEVYGKRIAKLFVLAGFFSTALFIAYSFLSIYLPWSSEGLWAREGYNQMFGVSIRIAVASLLAFVIAEYQDVLSFFFWKKKFGEKYFWLRSNLSNLWSQFLDTVIFMVVAFAGIYETKTLISIILSWRLYKVAMGFLYTPLSYAGVRILRGKEVSENK</sequence>
<keyword evidence="1" id="KW-0812">Transmembrane</keyword>
<feature type="transmembrane region" description="Helical" evidence="1">
    <location>
        <begin position="186"/>
        <end position="208"/>
    </location>
</feature>